<keyword evidence="2" id="KW-1185">Reference proteome</keyword>
<name>A0A0K8PA88_PISS1</name>
<evidence type="ECO:0000313" key="1">
    <source>
        <dbReference type="EMBL" id="GAP39065.1"/>
    </source>
</evidence>
<dbReference type="STRING" id="1547922.ISF6_0930"/>
<gene>
    <name evidence="1" type="ORF">ISF6_0930</name>
</gene>
<dbReference type="AlphaFoldDB" id="A0A0K8PA88"/>
<organism evidence="1 2">
    <name type="scientific">Piscinibacter sakaiensis</name>
    <name type="common">Ideonella sakaiensis</name>
    <dbReference type="NCBI Taxonomy" id="1547922"/>
    <lineage>
        <taxon>Bacteria</taxon>
        <taxon>Pseudomonadati</taxon>
        <taxon>Pseudomonadota</taxon>
        <taxon>Betaproteobacteria</taxon>
        <taxon>Burkholderiales</taxon>
        <taxon>Sphaerotilaceae</taxon>
        <taxon>Piscinibacter</taxon>
    </lineage>
</organism>
<protein>
    <submittedName>
        <fullName evidence="1">Uncharacterized protein</fullName>
    </submittedName>
</protein>
<sequence>MKLLHALMALALTIALGAAGTAAGVSWTWWFGAGVAAGGFAMREIAQAEYRWIEHHGGGLRSALRWSSIWTTPGIWTEKSWLWDAALPAALAVALAAYGPALLAKAATALLGA</sequence>
<dbReference type="Proteomes" id="UP000037660">
    <property type="component" value="Unassembled WGS sequence"/>
</dbReference>
<comment type="caution">
    <text evidence="1">The sequence shown here is derived from an EMBL/GenBank/DDBJ whole genome shotgun (WGS) entry which is preliminary data.</text>
</comment>
<accession>A0A0K8PA88</accession>
<evidence type="ECO:0000313" key="2">
    <source>
        <dbReference type="Proteomes" id="UP000037660"/>
    </source>
</evidence>
<dbReference type="OrthoDB" id="7409763at2"/>
<dbReference type="RefSeq" id="WP_054022887.1">
    <property type="nucleotide sequence ID" value="NZ_BBYR01000170.1"/>
</dbReference>
<proteinExistence type="predicted"/>
<reference evidence="2" key="1">
    <citation type="submission" date="2015-07" db="EMBL/GenBank/DDBJ databases">
        <title>Discovery of a poly(ethylene terephthalate assimilation.</title>
        <authorList>
            <person name="Yoshida S."/>
            <person name="Hiraga K."/>
            <person name="Takehana T."/>
            <person name="Taniguchi I."/>
            <person name="Yamaji H."/>
            <person name="Maeda Y."/>
            <person name="Toyohara K."/>
            <person name="Miyamoto K."/>
            <person name="Kimura Y."/>
            <person name="Oda K."/>
        </authorList>
    </citation>
    <scope>NUCLEOTIDE SEQUENCE [LARGE SCALE GENOMIC DNA]</scope>
    <source>
        <strain evidence="2">NBRC 110686 / TISTR 2288 / 201-F6</strain>
    </source>
</reference>
<reference evidence="1 2" key="2">
    <citation type="journal article" date="2016" name="Science">
        <title>A bacterium that degrades and assimilates poly(ethylene terephthalate).</title>
        <authorList>
            <person name="Yoshida S."/>
            <person name="Hiraga K."/>
            <person name="Takehana T."/>
            <person name="Taniguchi I."/>
            <person name="Yamaji H."/>
            <person name="Maeda Y."/>
            <person name="Toyohara K."/>
            <person name="Miyamoto K."/>
            <person name="Kimura Y."/>
            <person name="Oda K."/>
        </authorList>
    </citation>
    <scope>NUCLEOTIDE SEQUENCE [LARGE SCALE GENOMIC DNA]</scope>
    <source>
        <strain evidence="2">NBRC 110686 / TISTR 2288 / 201-F6</strain>
    </source>
</reference>
<dbReference type="EMBL" id="BBYR01000170">
    <property type="protein sequence ID" value="GAP39065.1"/>
    <property type="molecule type" value="Genomic_DNA"/>
</dbReference>